<organism evidence="2 3">
    <name type="scientific">Syntrophus gentianae</name>
    <dbReference type="NCBI Taxonomy" id="43775"/>
    <lineage>
        <taxon>Bacteria</taxon>
        <taxon>Pseudomonadati</taxon>
        <taxon>Thermodesulfobacteriota</taxon>
        <taxon>Syntrophia</taxon>
        <taxon>Syntrophales</taxon>
        <taxon>Syntrophaceae</taxon>
        <taxon>Syntrophus</taxon>
    </lineage>
</organism>
<dbReference type="AlphaFoldDB" id="A0A1H7XBR9"/>
<accession>A0A1H7XBR9</accession>
<protein>
    <submittedName>
        <fullName evidence="2">Glutaredoxin</fullName>
    </submittedName>
</protein>
<dbReference type="Proteomes" id="UP000198744">
    <property type="component" value="Unassembled WGS sequence"/>
</dbReference>
<dbReference type="STRING" id="43775.SAMN04489760_11020"/>
<dbReference type="InterPro" id="IPR002109">
    <property type="entry name" value="Glutaredoxin"/>
</dbReference>
<sequence length="83" mass="9451">MALEIRIYTLSTCSHCKAAKEFLNECGASYDCIELDLLAGEERVDRLNEVIRYNPSISFPTILVGDEVIVGFQEQRLREVLEL</sequence>
<dbReference type="OrthoDB" id="9795531at2"/>
<gene>
    <name evidence="2" type="ORF">SAMN04489760_11020</name>
</gene>
<dbReference type="EMBL" id="FOBS01000010">
    <property type="protein sequence ID" value="SEM31141.1"/>
    <property type="molecule type" value="Genomic_DNA"/>
</dbReference>
<evidence type="ECO:0000313" key="2">
    <source>
        <dbReference type="EMBL" id="SEM31141.1"/>
    </source>
</evidence>
<keyword evidence="3" id="KW-1185">Reference proteome</keyword>
<name>A0A1H7XBR9_9BACT</name>
<feature type="domain" description="Glutaredoxin" evidence="1">
    <location>
        <begin position="6"/>
        <end position="69"/>
    </location>
</feature>
<dbReference type="PROSITE" id="PS51354">
    <property type="entry name" value="GLUTAREDOXIN_2"/>
    <property type="match status" value="1"/>
</dbReference>
<evidence type="ECO:0000259" key="1">
    <source>
        <dbReference type="Pfam" id="PF00462"/>
    </source>
</evidence>
<dbReference type="CDD" id="cd02976">
    <property type="entry name" value="NrdH"/>
    <property type="match status" value="1"/>
</dbReference>
<dbReference type="RefSeq" id="WP_093883254.1">
    <property type="nucleotide sequence ID" value="NZ_FOBS01000010.1"/>
</dbReference>
<dbReference type="Pfam" id="PF00462">
    <property type="entry name" value="Glutaredoxin"/>
    <property type="match status" value="1"/>
</dbReference>
<dbReference type="Gene3D" id="3.40.30.10">
    <property type="entry name" value="Glutaredoxin"/>
    <property type="match status" value="1"/>
</dbReference>
<reference evidence="2 3" key="1">
    <citation type="submission" date="2016-10" db="EMBL/GenBank/DDBJ databases">
        <authorList>
            <person name="de Groot N.N."/>
        </authorList>
    </citation>
    <scope>NUCLEOTIDE SEQUENCE [LARGE SCALE GENOMIC DNA]</scope>
    <source>
        <strain evidence="2 3">DSM 8423</strain>
    </source>
</reference>
<proteinExistence type="predicted"/>
<evidence type="ECO:0000313" key="3">
    <source>
        <dbReference type="Proteomes" id="UP000198744"/>
    </source>
</evidence>
<dbReference type="InterPro" id="IPR036249">
    <property type="entry name" value="Thioredoxin-like_sf"/>
</dbReference>
<dbReference type="SUPFAM" id="SSF52833">
    <property type="entry name" value="Thioredoxin-like"/>
    <property type="match status" value="1"/>
</dbReference>